<dbReference type="PANTHER" id="PTHR43415:SF3">
    <property type="entry name" value="GNAT-FAMILY ACETYLTRANSFERASE"/>
    <property type="match status" value="1"/>
</dbReference>
<evidence type="ECO:0000259" key="2">
    <source>
        <dbReference type="PROSITE" id="PS51186"/>
    </source>
</evidence>
<name>A0A7Y0I0D9_9BIFI</name>
<dbReference type="GO" id="GO:0016747">
    <property type="term" value="F:acyltransferase activity, transferring groups other than amino-acyl groups"/>
    <property type="evidence" value="ECO:0007669"/>
    <property type="project" value="InterPro"/>
</dbReference>
<reference evidence="3 4" key="1">
    <citation type="submission" date="2020-02" db="EMBL/GenBank/DDBJ databases">
        <title>Characterization of phylogenetic diversity of novel bifidobacterial species isolated in Czech ZOOs.</title>
        <authorList>
            <person name="Lugli G.A."/>
            <person name="Vera N.B."/>
            <person name="Ventura M."/>
        </authorList>
    </citation>
    <scope>NUCLEOTIDE SEQUENCE [LARGE SCALE GENOMIC DNA]</scope>
    <source>
        <strain evidence="3 4">DSM 109958</strain>
    </source>
</reference>
<gene>
    <name evidence="3" type="ORF">G1C96_1796</name>
</gene>
<evidence type="ECO:0000313" key="3">
    <source>
        <dbReference type="EMBL" id="NMN01210.1"/>
    </source>
</evidence>
<organism evidence="3 4">
    <name type="scientific">Bifidobacterium moraviense</name>
    <dbReference type="NCBI Taxonomy" id="2675323"/>
    <lineage>
        <taxon>Bacteria</taxon>
        <taxon>Bacillati</taxon>
        <taxon>Actinomycetota</taxon>
        <taxon>Actinomycetes</taxon>
        <taxon>Bifidobacteriales</taxon>
        <taxon>Bifidobacteriaceae</taxon>
        <taxon>Bifidobacterium</taxon>
    </lineage>
</organism>
<evidence type="ECO:0000313" key="4">
    <source>
        <dbReference type="Proteomes" id="UP000588277"/>
    </source>
</evidence>
<dbReference type="PANTHER" id="PTHR43415">
    <property type="entry name" value="SPERMIDINE N(1)-ACETYLTRANSFERASE"/>
    <property type="match status" value="1"/>
</dbReference>
<protein>
    <submittedName>
        <fullName evidence="3">GNAT family acetyltransferase</fullName>
    </submittedName>
</protein>
<proteinExistence type="predicted"/>
<feature type="domain" description="N-acetyltransferase" evidence="2">
    <location>
        <begin position="31"/>
        <end position="227"/>
    </location>
</feature>
<dbReference type="RefSeq" id="WP_169276290.1">
    <property type="nucleotide sequence ID" value="NZ_JAAIIH010000019.1"/>
</dbReference>
<keyword evidence="4" id="KW-1185">Reference proteome</keyword>
<dbReference type="AlphaFoldDB" id="A0A7Y0I0D9"/>
<comment type="caution">
    <text evidence="3">The sequence shown here is derived from an EMBL/GenBank/DDBJ whole genome shotgun (WGS) entry which is preliminary data.</text>
</comment>
<dbReference type="InterPro" id="IPR016181">
    <property type="entry name" value="Acyl_CoA_acyltransferase"/>
</dbReference>
<dbReference type="InterPro" id="IPR000182">
    <property type="entry name" value="GNAT_dom"/>
</dbReference>
<dbReference type="Pfam" id="PF13302">
    <property type="entry name" value="Acetyltransf_3"/>
    <property type="match status" value="1"/>
</dbReference>
<sequence length="359" mass="38965">MSQAGEIIPNIADSRELPASIVVPGIRGEMVTLRPATLEDLPRMDELDAYYNASGITGKDAAAERAVVHAWVHRSVAWEQGQTPAQSGVGDPEARRTMAWAVLTNADHDGDGERDAQTTGNMIGMVFLIDIDGWGKSARIQVVLGHDYRGRGYSRDAMPRVLTYGFAPHPAGLGLHRIWVAVPEKNTRSRSVYRSLGFVPEGTSRDALWDDQNNKYMDQIVMGTLADEYDPVASLDAFGLHLITDNPGVKEALAAREHSLAIQQGALGSDSADGRADGGASAASELAAAIRGDADRARDGRDARSESAKRDDEARFADGNADGRPQSWAYGSDNHSKSSKQAWWRTLGRGRKRDNEEEQ</sequence>
<evidence type="ECO:0000256" key="1">
    <source>
        <dbReference type="SAM" id="MobiDB-lite"/>
    </source>
</evidence>
<dbReference type="SUPFAM" id="SSF55729">
    <property type="entry name" value="Acyl-CoA N-acyltransferases (Nat)"/>
    <property type="match status" value="1"/>
</dbReference>
<dbReference type="Proteomes" id="UP000588277">
    <property type="component" value="Unassembled WGS sequence"/>
</dbReference>
<dbReference type="PROSITE" id="PS51186">
    <property type="entry name" value="GNAT"/>
    <property type="match status" value="1"/>
</dbReference>
<accession>A0A7Y0I0D9</accession>
<dbReference type="EMBL" id="JAAIIH010000019">
    <property type="protein sequence ID" value="NMN01210.1"/>
    <property type="molecule type" value="Genomic_DNA"/>
</dbReference>
<feature type="compositionally biased region" description="Basic and acidic residues" evidence="1">
    <location>
        <begin position="292"/>
        <end position="316"/>
    </location>
</feature>
<feature type="region of interest" description="Disordered" evidence="1">
    <location>
        <begin position="291"/>
        <end position="359"/>
    </location>
</feature>
<keyword evidence="3" id="KW-0808">Transferase</keyword>
<dbReference type="Gene3D" id="3.40.630.30">
    <property type="match status" value="1"/>
</dbReference>